<evidence type="ECO:0000313" key="1">
    <source>
        <dbReference type="EMBL" id="MDR7364315.1"/>
    </source>
</evidence>
<accession>A0ABU2C0Y8</accession>
<organism evidence="1 2">
    <name type="scientific">Nocardioides marmoribigeumensis</name>
    <dbReference type="NCBI Taxonomy" id="433649"/>
    <lineage>
        <taxon>Bacteria</taxon>
        <taxon>Bacillati</taxon>
        <taxon>Actinomycetota</taxon>
        <taxon>Actinomycetes</taxon>
        <taxon>Propionibacteriales</taxon>
        <taxon>Nocardioidaceae</taxon>
        <taxon>Nocardioides</taxon>
    </lineage>
</organism>
<evidence type="ECO:0000313" key="2">
    <source>
        <dbReference type="Proteomes" id="UP001183648"/>
    </source>
</evidence>
<dbReference type="EMBL" id="JAVDYG010000001">
    <property type="protein sequence ID" value="MDR7364315.1"/>
    <property type="molecule type" value="Genomic_DNA"/>
</dbReference>
<protein>
    <submittedName>
        <fullName evidence="1">Uncharacterized protein</fullName>
    </submittedName>
</protein>
<reference evidence="1 2" key="1">
    <citation type="submission" date="2023-07" db="EMBL/GenBank/DDBJ databases">
        <title>Sequencing the genomes of 1000 actinobacteria strains.</title>
        <authorList>
            <person name="Klenk H.-P."/>
        </authorList>
    </citation>
    <scope>NUCLEOTIDE SEQUENCE [LARGE SCALE GENOMIC DNA]</scope>
    <source>
        <strain evidence="1 2">DSM 19426</strain>
    </source>
</reference>
<proteinExistence type="predicted"/>
<gene>
    <name evidence="1" type="ORF">J2S63_003868</name>
</gene>
<keyword evidence="2" id="KW-1185">Reference proteome</keyword>
<comment type="caution">
    <text evidence="1">The sequence shown here is derived from an EMBL/GenBank/DDBJ whole genome shotgun (WGS) entry which is preliminary data.</text>
</comment>
<name>A0ABU2C0Y8_9ACTN</name>
<dbReference type="RefSeq" id="WP_310305848.1">
    <property type="nucleotide sequence ID" value="NZ_BAAAPS010000005.1"/>
</dbReference>
<sequence>MQGNGAGAGGSDDLPVVSYRDFGEQFFSRVVTQERVVGAVDVLAGQPIAFGPMGVGPGRLVKVTVDGAIGAATSRPVFDPELVVHRVELPVDLRFDLDLGLEVHTFEGSLQVPLTLTVRAIDGLRVFIDVTPPRPSEVGIRLKAQGLRASVLQRVAGVEGEVKRFVAKYVAQEVEKPHIRKARVFDVGEQVDRAWASIAPSGSSPTVEAIRGDFVDALEEEILVTAAGTDGAEREP</sequence>
<dbReference type="Proteomes" id="UP001183648">
    <property type="component" value="Unassembled WGS sequence"/>
</dbReference>